<gene>
    <name evidence="1" type="ORF">B5782_1176</name>
</gene>
<proteinExistence type="predicted"/>
<evidence type="ECO:0000313" key="1">
    <source>
        <dbReference type="EMBL" id="OQM51225.1"/>
    </source>
</evidence>
<dbReference type="Proteomes" id="UP000192666">
    <property type="component" value="Unassembled WGS sequence"/>
</dbReference>
<sequence length="76" mass="8731">MIFAPTLGIRDTHLVAEHIPHHSRLLTCAERVDRRHTAKAIKHLITRQRSTVAASEHFLKQLPKFTFLHAPQCTQT</sequence>
<dbReference type="EMBL" id="NAQA01000003">
    <property type="protein sequence ID" value="OQM51225.1"/>
    <property type="molecule type" value="Genomic_DNA"/>
</dbReference>
<dbReference type="AlphaFoldDB" id="A0A1V8PR85"/>
<protein>
    <submittedName>
        <fullName evidence="1">Uncharacterized protein</fullName>
    </submittedName>
</protein>
<comment type="caution">
    <text evidence="1">The sequence shown here is derived from an EMBL/GenBank/DDBJ whole genome shotgun (WGS) entry which is preliminary data.</text>
</comment>
<organism evidence="1 2">
    <name type="scientific">Bifidobacterium catenulatum</name>
    <dbReference type="NCBI Taxonomy" id="1686"/>
    <lineage>
        <taxon>Bacteria</taxon>
        <taxon>Bacillati</taxon>
        <taxon>Actinomycetota</taxon>
        <taxon>Actinomycetes</taxon>
        <taxon>Bifidobacteriales</taxon>
        <taxon>Bifidobacteriaceae</taxon>
        <taxon>Bifidobacterium</taxon>
    </lineage>
</organism>
<name>A0A1V8PR85_9BIFI</name>
<reference evidence="1 2" key="1">
    <citation type="submission" date="2017-03" db="EMBL/GenBank/DDBJ databases">
        <title>Maternal inheritance of bifidobacteria.</title>
        <authorList>
            <person name="Lugli G.A."/>
            <person name="Duranti S."/>
            <person name="Milani C."/>
            <person name="Mancabelli L."/>
        </authorList>
    </citation>
    <scope>NUCLEOTIDE SEQUENCE [LARGE SCALE GENOMIC DNA]</scope>
    <source>
        <strain evidence="1 2">1899B</strain>
    </source>
</reference>
<evidence type="ECO:0000313" key="2">
    <source>
        <dbReference type="Proteomes" id="UP000192666"/>
    </source>
</evidence>
<accession>A0A1V8PR85</accession>